<evidence type="ECO:0000259" key="3">
    <source>
        <dbReference type="Pfam" id="PF13962"/>
    </source>
</evidence>
<sequence length="1250" mass="139729">MSRIKLERSPSISSCFPERFSGPSMEISTSTSGRGYATTSSYSHQVPRFMPSLPETAVDKHLVVEKQELLKVLPRSAAPAVASLNSQHHVSIDITDHESSAPSPAAAQLHKENAIGSLQRMQSLFNTFPNSAPATLCSERTVTIDLTKQQSVSAPASIDLHSKSAAAPLPAPPTISHGLVKGNRRATGLTLYAPLYQAAMKGDWEKADEFFKSHPGAINVRITKEMDTVLHIAAGAKHTKFVEEVVRSMTRTDLALRNKYNNTALCYAAASGVTKMAEMMVSENRNLPMMRNNRGLTPLYIAALFGHKDMVWYLYSVTSDEYLTRDDYIGLLIATISTDLFDVALSIVQNQPELAIQRDLNGETALHVLARKSSAFASKSELGFWHRFIYPWIFVEVPTKCSCPSSIFQIHRHRSNQESLSLVGQLFRAIQMSVPGIKAVYDKKLMHTQVLELVKLSWEQVLLLDDCQIAELLASPSQPLFVAAEFGIVEFITALIRSYPDLIWKVNEQSRSIFHIAVAHRQEKIFNLINDIGAHKDMITAYKDTNNANILHLAGMIAPRDKLNVISGAALQMQRELLWFKEVEKNVQPSLKEMRDKNGRTPRMLFTEEHRGLVKEGEKWMKNTASSCMLLATLITTVMFAAIFTVPGGNDNSKGTPLVLASTSFIVFAVADAFALFSSVTSILMFLSILTSRYAEEDFVESLPKRLVVGLATLFCSIAAMLVAFAATFCIVLDHRLAWIVVPISLGSSVPLHIITVLRHSASPPPPPLAKIMSERLKIRTPKSPNSSKLPRIMARKSSLLKQTLIFSACTILIIYAFFNTFLSSSTTAATTGISSTTSSLFAEQISRENFQEFPEKVTENEKKVGVFMYDLPKKFTTGIIENHALARGSSDLSKVSYPGHQHMGEWYMYLDLSRPDLDRVGSPVVKVNDPEEADLFYVPVFSSLSLIVNPARAGTVPGSDPVYSDEKMQEELVEWLEEQEYWRRNNGRDHVVFAGDPNALYRVLDRVKNAVLLLSDFGRVRSDQGSLIKDVIVPYSHRINVYNGDIGVEERKTLLFFMGNRYRKDGGKIRDLLFQMLEKEEDVVIRHGTQSRENRRTATRGMHTSKFCLNPAGDTPSACRLFDSIVSLCVPLIVSDSIELPFEDVIDYRKIAIFVDTESSLKPGYLVGMLRAVSTEKILEYQKEMREVKRYFMYSDSNGTVNEIWREVAQKLPLIQLMINRDKRLVKKDSTEPDCSCLCTNQSAHITSL</sequence>
<feature type="transmembrane region" description="Helical" evidence="1">
    <location>
        <begin position="658"/>
        <end position="687"/>
    </location>
</feature>
<feature type="transmembrane region" description="Helical" evidence="1">
    <location>
        <begin position="800"/>
        <end position="819"/>
    </location>
</feature>
<dbReference type="FunFam" id="1.25.40.20:FF:000412">
    <property type="entry name" value="Ankyrin repeat-containing protein ITN1 isoform C"/>
    <property type="match status" value="1"/>
</dbReference>
<feature type="domain" description="Exostosin GT47" evidence="2">
    <location>
        <begin position="862"/>
        <end position="1168"/>
    </location>
</feature>
<keyword evidence="5" id="KW-1185">Reference proteome</keyword>
<dbReference type="EMBL" id="JAQIZT010000015">
    <property type="protein sequence ID" value="KAJ6971050.1"/>
    <property type="molecule type" value="Genomic_DNA"/>
</dbReference>
<gene>
    <name evidence="4" type="ORF">NC653_035351</name>
</gene>
<dbReference type="InterPro" id="IPR002110">
    <property type="entry name" value="Ankyrin_rpt"/>
</dbReference>
<feature type="transmembrane region" description="Helical" evidence="1">
    <location>
        <begin position="737"/>
        <end position="758"/>
    </location>
</feature>
<evidence type="ECO:0000313" key="4">
    <source>
        <dbReference type="EMBL" id="KAJ6971050.1"/>
    </source>
</evidence>
<proteinExistence type="predicted"/>
<dbReference type="InterPro" id="IPR036770">
    <property type="entry name" value="Ankyrin_rpt-contain_sf"/>
</dbReference>
<dbReference type="SMART" id="SM00248">
    <property type="entry name" value="ANK"/>
    <property type="match status" value="5"/>
</dbReference>
<dbReference type="InterPro" id="IPR026961">
    <property type="entry name" value="PGG_dom"/>
</dbReference>
<comment type="caution">
    <text evidence="4">The sequence shown here is derived from an EMBL/GenBank/DDBJ whole genome shotgun (WGS) entry which is preliminary data.</text>
</comment>
<evidence type="ECO:0000313" key="5">
    <source>
        <dbReference type="Proteomes" id="UP001164929"/>
    </source>
</evidence>
<keyword evidence="1" id="KW-0472">Membrane</keyword>
<dbReference type="AlphaFoldDB" id="A0AAD6LQA8"/>
<accession>A0AAD6LQA8</accession>
<dbReference type="PANTHER" id="PTHR24177">
    <property type="entry name" value="CASKIN"/>
    <property type="match status" value="1"/>
</dbReference>
<reference evidence="4" key="1">
    <citation type="journal article" date="2023" name="Mol. Ecol. Resour.">
        <title>Chromosome-level genome assembly of a triploid poplar Populus alba 'Berolinensis'.</title>
        <authorList>
            <person name="Chen S."/>
            <person name="Yu Y."/>
            <person name="Wang X."/>
            <person name="Wang S."/>
            <person name="Zhang T."/>
            <person name="Zhou Y."/>
            <person name="He R."/>
            <person name="Meng N."/>
            <person name="Wang Y."/>
            <person name="Liu W."/>
            <person name="Liu Z."/>
            <person name="Liu J."/>
            <person name="Guo Q."/>
            <person name="Huang H."/>
            <person name="Sederoff R.R."/>
            <person name="Wang G."/>
            <person name="Qu G."/>
            <person name="Chen S."/>
        </authorList>
    </citation>
    <scope>NUCLEOTIDE SEQUENCE</scope>
    <source>
        <strain evidence="4">SC-2020</strain>
    </source>
</reference>
<dbReference type="PANTHER" id="PTHR24177:SF292">
    <property type="entry name" value="ANKYRIN REPEAT FAMILY PROTEIN-RELATED"/>
    <property type="match status" value="1"/>
</dbReference>
<name>A0AAD6LQA8_9ROSI</name>
<keyword evidence="1" id="KW-0812">Transmembrane</keyword>
<protein>
    <submittedName>
        <fullName evidence="4">Uncharacterized protein</fullName>
    </submittedName>
</protein>
<dbReference type="InterPro" id="IPR040911">
    <property type="entry name" value="Exostosin_GT47"/>
</dbReference>
<dbReference type="GO" id="GO:0016020">
    <property type="term" value="C:membrane"/>
    <property type="evidence" value="ECO:0007669"/>
    <property type="project" value="TreeGrafter"/>
</dbReference>
<evidence type="ECO:0000259" key="2">
    <source>
        <dbReference type="Pfam" id="PF03016"/>
    </source>
</evidence>
<dbReference type="Proteomes" id="UP001164929">
    <property type="component" value="Chromosome 15"/>
</dbReference>
<organism evidence="4 5">
    <name type="scientific">Populus alba x Populus x berolinensis</name>
    <dbReference type="NCBI Taxonomy" id="444605"/>
    <lineage>
        <taxon>Eukaryota</taxon>
        <taxon>Viridiplantae</taxon>
        <taxon>Streptophyta</taxon>
        <taxon>Embryophyta</taxon>
        <taxon>Tracheophyta</taxon>
        <taxon>Spermatophyta</taxon>
        <taxon>Magnoliopsida</taxon>
        <taxon>eudicotyledons</taxon>
        <taxon>Gunneridae</taxon>
        <taxon>Pentapetalae</taxon>
        <taxon>rosids</taxon>
        <taxon>fabids</taxon>
        <taxon>Malpighiales</taxon>
        <taxon>Salicaceae</taxon>
        <taxon>Saliceae</taxon>
        <taxon>Populus</taxon>
    </lineage>
</organism>
<dbReference type="Gene3D" id="1.25.40.20">
    <property type="entry name" value="Ankyrin repeat-containing domain"/>
    <property type="match status" value="2"/>
</dbReference>
<evidence type="ECO:0000256" key="1">
    <source>
        <dbReference type="SAM" id="Phobius"/>
    </source>
</evidence>
<dbReference type="Pfam" id="PF03016">
    <property type="entry name" value="Exostosin_GT47"/>
    <property type="match status" value="1"/>
</dbReference>
<dbReference type="Pfam" id="PF13962">
    <property type="entry name" value="PGG"/>
    <property type="match status" value="1"/>
</dbReference>
<feature type="transmembrane region" description="Helical" evidence="1">
    <location>
        <begin position="628"/>
        <end position="646"/>
    </location>
</feature>
<dbReference type="SUPFAM" id="SSF48403">
    <property type="entry name" value="Ankyrin repeat"/>
    <property type="match status" value="2"/>
</dbReference>
<keyword evidence="1" id="KW-1133">Transmembrane helix</keyword>
<dbReference type="Pfam" id="PF12796">
    <property type="entry name" value="Ank_2"/>
    <property type="match status" value="1"/>
</dbReference>
<feature type="transmembrane region" description="Helical" evidence="1">
    <location>
        <begin position="707"/>
        <end position="731"/>
    </location>
</feature>
<feature type="domain" description="PGG" evidence="3">
    <location>
        <begin position="618"/>
        <end position="732"/>
    </location>
</feature>